<dbReference type="Proteomes" id="UP000194420">
    <property type="component" value="Unassembled WGS sequence"/>
</dbReference>
<reference evidence="3" key="1">
    <citation type="submission" date="2017-04" db="EMBL/GenBank/DDBJ databases">
        <authorList>
            <person name="Varghese N."/>
            <person name="Submissions S."/>
        </authorList>
    </citation>
    <scope>NUCLEOTIDE SEQUENCE [LARGE SCALE GENOMIC DNA]</scope>
</reference>
<feature type="region of interest" description="Disordered" evidence="1">
    <location>
        <begin position="28"/>
        <end position="47"/>
    </location>
</feature>
<name>A0A1Y6E538_9SPHN</name>
<dbReference type="EMBL" id="FXWG01000001">
    <property type="protein sequence ID" value="SMQ57877.1"/>
    <property type="molecule type" value="Genomic_DNA"/>
</dbReference>
<evidence type="ECO:0000313" key="2">
    <source>
        <dbReference type="EMBL" id="SMQ57877.1"/>
    </source>
</evidence>
<keyword evidence="3" id="KW-1185">Reference proteome</keyword>
<sequence length="47" mass="5240">MVKIPIAMTARSDLRMRPLLIFQAWSNSARSSGVPESKDNLPLPTGW</sequence>
<dbReference type="AlphaFoldDB" id="A0A1Y6E538"/>
<evidence type="ECO:0000256" key="1">
    <source>
        <dbReference type="SAM" id="MobiDB-lite"/>
    </source>
</evidence>
<protein>
    <submittedName>
        <fullName evidence="2">Uncharacterized protein</fullName>
    </submittedName>
</protein>
<proteinExistence type="predicted"/>
<evidence type="ECO:0000313" key="3">
    <source>
        <dbReference type="Proteomes" id="UP000194420"/>
    </source>
</evidence>
<organism evidence="2 3">
    <name type="scientific">Altererythrobacter xiamenensis</name>
    <dbReference type="NCBI Taxonomy" id="1316679"/>
    <lineage>
        <taxon>Bacteria</taxon>
        <taxon>Pseudomonadati</taxon>
        <taxon>Pseudomonadota</taxon>
        <taxon>Alphaproteobacteria</taxon>
        <taxon>Sphingomonadales</taxon>
        <taxon>Erythrobacteraceae</taxon>
        <taxon>Altererythrobacter</taxon>
    </lineage>
</organism>
<gene>
    <name evidence="2" type="ORF">SAMN06297468_0070</name>
</gene>
<accession>A0A1Y6E538</accession>